<dbReference type="InterPro" id="IPR000757">
    <property type="entry name" value="Beta-glucanase-like"/>
</dbReference>
<feature type="signal peptide" evidence="1">
    <location>
        <begin position="1"/>
        <end position="20"/>
    </location>
</feature>
<dbReference type="STRING" id="92696.A0A4R0RZ75"/>
<protein>
    <recommendedName>
        <fullName evidence="2">GH16 domain-containing protein</fullName>
    </recommendedName>
</protein>
<dbReference type="PANTHER" id="PTHR10963">
    <property type="entry name" value="GLYCOSYL HYDROLASE-RELATED"/>
    <property type="match status" value="1"/>
</dbReference>
<feature type="chain" id="PRO_5020240196" description="GH16 domain-containing protein" evidence="1">
    <location>
        <begin position="21"/>
        <end position="339"/>
    </location>
</feature>
<feature type="domain" description="GH16" evidence="2">
    <location>
        <begin position="5"/>
        <end position="308"/>
    </location>
</feature>
<dbReference type="OrthoDB" id="192832at2759"/>
<evidence type="ECO:0000313" key="3">
    <source>
        <dbReference type="EMBL" id="TCD71739.1"/>
    </source>
</evidence>
<dbReference type="EMBL" id="RWJN01000003">
    <property type="protein sequence ID" value="TCD71739.1"/>
    <property type="molecule type" value="Genomic_DNA"/>
</dbReference>
<evidence type="ECO:0000259" key="2">
    <source>
        <dbReference type="PROSITE" id="PS51762"/>
    </source>
</evidence>
<organism evidence="3 4">
    <name type="scientific">Steccherinum ochraceum</name>
    <dbReference type="NCBI Taxonomy" id="92696"/>
    <lineage>
        <taxon>Eukaryota</taxon>
        <taxon>Fungi</taxon>
        <taxon>Dikarya</taxon>
        <taxon>Basidiomycota</taxon>
        <taxon>Agaricomycotina</taxon>
        <taxon>Agaricomycetes</taxon>
        <taxon>Polyporales</taxon>
        <taxon>Steccherinaceae</taxon>
        <taxon>Steccherinum</taxon>
    </lineage>
</organism>
<keyword evidence="4" id="KW-1185">Reference proteome</keyword>
<dbReference type="PROSITE" id="PS51762">
    <property type="entry name" value="GH16_2"/>
    <property type="match status" value="1"/>
</dbReference>
<dbReference type="SUPFAM" id="SSF49899">
    <property type="entry name" value="Concanavalin A-like lectins/glucanases"/>
    <property type="match status" value="1"/>
</dbReference>
<reference evidence="3 4" key="1">
    <citation type="submission" date="2018-11" db="EMBL/GenBank/DDBJ databases">
        <title>Genome assembly of Steccherinum ochraceum LE-BIN_3174, the white-rot fungus of the Steccherinaceae family (The Residual Polyporoid clade, Polyporales, Basidiomycota).</title>
        <authorList>
            <person name="Fedorova T.V."/>
            <person name="Glazunova O.A."/>
            <person name="Landesman E.O."/>
            <person name="Moiseenko K.V."/>
            <person name="Psurtseva N.V."/>
            <person name="Savinova O.S."/>
            <person name="Shakhova N.V."/>
            <person name="Tyazhelova T.V."/>
            <person name="Vasina D.V."/>
        </authorList>
    </citation>
    <scope>NUCLEOTIDE SEQUENCE [LARGE SCALE GENOMIC DNA]</scope>
    <source>
        <strain evidence="3 4">LE-BIN_3174</strain>
    </source>
</reference>
<accession>A0A4R0RZ75</accession>
<comment type="caution">
    <text evidence="3">The sequence shown here is derived from an EMBL/GenBank/DDBJ whole genome shotgun (WGS) entry which is preliminary data.</text>
</comment>
<dbReference type="FunFam" id="2.60.120.200:FF:000179">
    <property type="entry name" value="Unplaced genomic scaffold supercont1.19, whole genome shotgun sequence"/>
    <property type="match status" value="1"/>
</dbReference>
<evidence type="ECO:0000256" key="1">
    <source>
        <dbReference type="SAM" id="SignalP"/>
    </source>
</evidence>
<dbReference type="PANTHER" id="PTHR10963:SF24">
    <property type="entry name" value="GLYCOSIDASE C21B10.07-RELATED"/>
    <property type="match status" value="1"/>
</dbReference>
<dbReference type="Pfam" id="PF26113">
    <property type="entry name" value="GH16_XgeA"/>
    <property type="match status" value="1"/>
</dbReference>
<dbReference type="InterPro" id="IPR013320">
    <property type="entry name" value="ConA-like_dom_sf"/>
</dbReference>
<dbReference type="InterPro" id="IPR050546">
    <property type="entry name" value="Glycosyl_Hydrlase_16"/>
</dbReference>
<dbReference type="GO" id="GO:0009251">
    <property type="term" value="P:glucan catabolic process"/>
    <property type="evidence" value="ECO:0007669"/>
    <property type="project" value="TreeGrafter"/>
</dbReference>
<dbReference type="AlphaFoldDB" id="A0A4R0RZ75"/>
<dbReference type="GO" id="GO:0004553">
    <property type="term" value="F:hydrolase activity, hydrolyzing O-glycosyl compounds"/>
    <property type="evidence" value="ECO:0007669"/>
    <property type="project" value="InterPro"/>
</dbReference>
<proteinExistence type="predicted"/>
<keyword evidence="1" id="KW-0732">Signal</keyword>
<name>A0A4R0RZ75_9APHY</name>
<evidence type="ECO:0000313" key="4">
    <source>
        <dbReference type="Proteomes" id="UP000292702"/>
    </source>
</evidence>
<dbReference type="CDD" id="cd02181">
    <property type="entry name" value="GH16_fungal_Lam16A_glucanase"/>
    <property type="match status" value="1"/>
</dbReference>
<dbReference type="Proteomes" id="UP000292702">
    <property type="component" value="Unassembled WGS sequence"/>
</dbReference>
<gene>
    <name evidence="3" type="ORF">EIP91_005505</name>
</gene>
<dbReference type="Gene3D" id="2.60.120.200">
    <property type="match status" value="1"/>
</dbReference>
<sequence>MRGFATAALLSLPLAAYAGAAHDGSLRARHIHHARSVSAIQKRAAQYKIVDDYNKDTFFNMFDFYTDADPTHGTVKFVDEQTAKDEQLAYVQDDGTIVLAVDDQTQLQVNQPRKSVRIQSKKAYNAGTLFVADIYAMPHGCSTWPAYWLVGDDWPYHGELDILEGVNEQTSNQITVHTGTVCNLVKDAVQTTGRLVGTTCQSANGANAGCNFATDGNTTYGHGFNMNAGGVYAHTWETDAINVWFFPRQAVPEDITNKNPNPANWGPPTASFPSSDSCNIGDSFQDNRIVFDITLCGDWAGAAFSSGGCPGTCAQTVADPSNFANAKFKIAGLQVYGHN</sequence>